<organism evidence="4 5">
    <name type="scientific">Pichia kudriavzevii</name>
    <name type="common">Yeast</name>
    <name type="synonym">Issatchenkia orientalis</name>
    <dbReference type="NCBI Taxonomy" id="4909"/>
    <lineage>
        <taxon>Eukaryota</taxon>
        <taxon>Fungi</taxon>
        <taxon>Dikarya</taxon>
        <taxon>Ascomycota</taxon>
        <taxon>Saccharomycotina</taxon>
        <taxon>Pichiomycetes</taxon>
        <taxon>Pichiales</taxon>
        <taxon>Pichiaceae</taxon>
        <taxon>Pichia</taxon>
    </lineage>
</organism>
<evidence type="ECO:0000256" key="2">
    <source>
        <dbReference type="ARBA" id="ARBA00022737"/>
    </source>
</evidence>
<dbReference type="Gene3D" id="3.40.250.10">
    <property type="entry name" value="Rhodanese-like domain"/>
    <property type="match status" value="2"/>
</dbReference>
<dbReference type="GO" id="GO:0004792">
    <property type="term" value="F:thiosulfate-cyanide sulfurtransferase activity"/>
    <property type="evidence" value="ECO:0007669"/>
    <property type="project" value="TreeGrafter"/>
</dbReference>
<evidence type="ECO:0000313" key="5">
    <source>
        <dbReference type="Proteomes" id="UP000249293"/>
    </source>
</evidence>
<dbReference type="VEuPathDB" id="FungiDB:C5L36_0C06760"/>
<dbReference type="FunFam" id="3.40.250.10:FF:000001">
    <property type="entry name" value="Sulfurtransferase"/>
    <property type="match status" value="1"/>
</dbReference>
<dbReference type="InterPro" id="IPR036873">
    <property type="entry name" value="Rhodanese-like_dom_sf"/>
</dbReference>
<dbReference type="AlphaFoldDB" id="A0A2U9R6I9"/>
<dbReference type="SMART" id="SM00450">
    <property type="entry name" value="RHOD"/>
    <property type="match status" value="2"/>
</dbReference>
<sequence>MVYIYRMSFLASKTTTPLMQTAKATQRKISTVAPAGLDRFMKQHENVIPVDASWYMPNVPMNAYTEYMKSRIENAVFFDIEAVKDNSSKYPHMLPTKEVFEQEVRSLGIKNDSDILFYDQQGVFSLCRAAWMFEIFGHDPTKLHILNTYPAYAKNHADPNLVMVVHNLKTIMDRNIATSKSPHPESEYVATFDPSKVITYEQLLKLVQEDKIGTEYTLVDARSTLRFTGEAPEPRKGLSSGHIKNAINLPFTELLTPEKALLSSMSITNILKERGIDESKPIIVMCGTGVTACVVRAAMQLVGFDSSKIAVYDGSWTEWAMRAPEPLIVKDV</sequence>
<dbReference type="PANTHER" id="PTHR11364">
    <property type="entry name" value="THIOSULFATE SULFERTANSFERASE"/>
    <property type="match status" value="1"/>
</dbReference>
<dbReference type="Pfam" id="PF00581">
    <property type="entry name" value="Rhodanese"/>
    <property type="match status" value="1"/>
</dbReference>
<reference evidence="4 5" key="1">
    <citation type="submission" date="2018-06" db="EMBL/GenBank/DDBJ databases">
        <title>Population genomics shows no distinction between pathogenic Candida krusei and environmental Pichia kudriavzevii: One species, four names.</title>
        <authorList>
            <person name="Douglass A.P."/>
            <person name="Offei B."/>
            <person name="Braun-Galleani S."/>
            <person name="Coughlan A.Y."/>
            <person name="Martos A."/>
            <person name="Ortiz-Merino R.A."/>
            <person name="Byrne K.P."/>
            <person name="Wolfe K.H."/>
        </authorList>
    </citation>
    <scope>NUCLEOTIDE SEQUENCE [LARGE SCALE GENOMIC DNA]</scope>
    <source>
        <strain evidence="4 5">CBS573</strain>
    </source>
</reference>
<dbReference type="KEGG" id="pkz:C5L36_0C06760"/>
<feature type="domain" description="Rhodanese" evidence="3">
    <location>
        <begin position="43"/>
        <end position="161"/>
    </location>
</feature>
<keyword evidence="5" id="KW-1185">Reference proteome</keyword>
<accession>A0A2U9R6I9</accession>
<evidence type="ECO:0000256" key="1">
    <source>
        <dbReference type="ARBA" id="ARBA00022679"/>
    </source>
</evidence>
<dbReference type="InterPro" id="IPR001763">
    <property type="entry name" value="Rhodanese-like_dom"/>
</dbReference>
<dbReference type="GeneID" id="40384551"/>
<keyword evidence="2" id="KW-0677">Repeat</keyword>
<protein>
    <recommendedName>
        <fullName evidence="3">Rhodanese domain-containing protein</fullName>
    </recommendedName>
</protein>
<feature type="domain" description="Rhodanese" evidence="3">
    <location>
        <begin position="212"/>
        <end position="328"/>
    </location>
</feature>
<dbReference type="STRING" id="4909.A0A2U9R6I9"/>
<dbReference type="RefSeq" id="XP_029322233.1">
    <property type="nucleotide sequence ID" value="XM_029466373.1"/>
</dbReference>
<dbReference type="EMBL" id="CP028775">
    <property type="protein sequence ID" value="AWU76756.1"/>
    <property type="molecule type" value="Genomic_DNA"/>
</dbReference>
<evidence type="ECO:0000313" key="4">
    <source>
        <dbReference type="EMBL" id="AWU76756.1"/>
    </source>
</evidence>
<gene>
    <name evidence="4" type="ORF">C5L36_0C06760</name>
</gene>
<dbReference type="SUPFAM" id="SSF52821">
    <property type="entry name" value="Rhodanese/Cell cycle control phosphatase"/>
    <property type="match status" value="2"/>
</dbReference>
<dbReference type="InterPro" id="IPR045078">
    <property type="entry name" value="TST/MPST-like"/>
</dbReference>
<dbReference type="OrthoDB" id="270167at2759"/>
<proteinExistence type="predicted"/>
<dbReference type="Proteomes" id="UP000249293">
    <property type="component" value="Chromosome 3"/>
</dbReference>
<dbReference type="PROSITE" id="PS50206">
    <property type="entry name" value="RHODANESE_3"/>
    <property type="match status" value="2"/>
</dbReference>
<name>A0A2U9R6I9_PICKU</name>
<evidence type="ECO:0000259" key="3">
    <source>
        <dbReference type="PROSITE" id="PS50206"/>
    </source>
</evidence>
<dbReference type="PANTHER" id="PTHR11364:SF27">
    <property type="entry name" value="SULFURTRANSFERASE"/>
    <property type="match status" value="1"/>
</dbReference>
<keyword evidence="1" id="KW-0808">Transferase</keyword>
<dbReference type="CDD" id="cd01448">
    <property type="entry name" value="TST_Repeat_1"/>
    <property type="match status" value="1"/>
</dbReference>
<dbReference type="CDD" id="cd01449">
    <property type="entry name" value="TST_Repeat_2"/>
    <property type="match status" value="1"/>
</dbReference>
<dbReference type="GO" id="GO:0005739">
    <property type="term" value="C:mitochondrion"/>
    <property type="evidence" value="ECO:0007669"/>
    <property type="project" value="TreeGrafter"/>
</dbReference>